<dbReference type="AGR" id="MGI:2685685"/>
<reference evidence="1" key="1">
    <citation type="journal article" date="2004" name="Genome Res.">
        <title>The status, quality, and expansion of the NIH full-length cDNA project: the Mammalian Gene Collection (MGC).</title>
        <authorList>
            <consortium name="The MGC Project Team"/>
            <person name="Gerhard D.S."/>
            <person name="Wagner L."/>
            <person name="Feingold E.A."/>
            <person name="Shenmen C.M."/>
            <person name="Grouse L.H."/>
            <person name="Schuler G."/>
            <person name="Klein S.L."/>
            <person name="Old S."/>
            <person name="Rasooly R."/>
            <person name="Good P."/>
            <person name="Guyer M."/>
            <person name="Peck A.M."/>
            <person name="Derge J.G."/>
            <person name="Lipman D."/>
            <person name="Collins F.S."/>
            <person name="Jang W."/>
            <person name="Sherry S."/>
            <person name="Feolo M."/>
            <person name="Misquitta L."/>
            <person name="Lee E."/>
            <person name="Rotmistrovsky K."/>
            <person name="Greenhut S.F."/>
            <person name="Schaefer C.F."/>
            <person name="Buetow K."/>
            <person name="Bonner T.I."/>
            <person name="Haussler D."/>
            <person name="Kent J."/>
            <person name="Kiekhaus M."/>
            <person name="Furey T."/>
            <person name="Brent M."/>
            <person name="Prange C."/>
            <person name="Schreiber K."/>
            <person name="Shapiro N."/>
            <person name="Bhat N.K."/>
            <person name="Hopkins R.F."/>
            <person name="Hsie F."/>
            <person name="Driscoll T."/>
            <person name="Soares M.B."/>
            <person name="Casavant T.L."/>
            <person name="Scheetz T.E."/>
            <person name="Brown-stein M.J."/>
            <person name="Usdin T.B."/>
            <person name="Toshiyuki S."/>
            <person name="Carninci P."/>
            <person name="Piao Y."/>
            <person name="Dudekula D.B."/>
            <person name="Ko M.S."/>
            <person name="Kawakami K."/>
            <person name="Suzuki Y."/>
            <person name="Sugano S."/>
            <person name="Gruber C.E."/>
            <person name="Smith M.R."/>
            <person name="Simmons B."/>
            <person name="Moore T."/>
            <person name="Waterman R."/>
            <person name="Johnson S.L."/>
            <person name="Ruan Y."/>
            <person name="Wei C.L."/>
            <person name="Mathavan S."/>
            <person name="Gunaratne P.H."/>
            <person name="Wu J."/>
            <person name="Garcia A.M."/>
            <person name="Hulyk S.W."/>
            <person name="Fuh E."/>
            <person name="Yuan Y."/>
            <person name="Sneed A."/>
            <person name="Kowis C."/>
            <person name="Hodgson A."/>
            <person name="Muzny D.M."/>
            <person name="McPherson J."/>
            <person name="Gibbs R.A."/>
            <person name="Fahey J."/>
            <person name="Helton E."/>
            <person name="Ketteman M."/>
            <person name="Madan A."/>
            <person name="Rodrigues S."/>
            <person name="Sanchez A."/>
            <person name="Whiting M."/>
            <person name="Madari A."/>
            <person name="Young A.C."/>
            <person name="Wetherby K.D."/>
            <person name="Granite S.J."/>
            <person name="Kwong P.N."/>
            <person name="Brinkley C.P."/>
            <person name="Pearson R.L."/>
            <person name="Bouffard G.G."/>
            <person name="Blakesly R.W."/>
            <person name="Green E.D."/>
            <person name="Dickson M.C."/>
            <person name="Rodriguez A.C."/>
            <person name="Grimwood J."/>
            <person name="Schmutz J."/>
            <person name="Myers R.M."/>
            <person name="Butterfield Y.S."/>
            <person name="Griffith M."/>
            <person name="Griffith O.L."/>
            <person name="Krzywinski M.I."/>
            <person name="Liao N."/>
            <person name="Morin R."/>
            <person name="Morrin R."/>
            <person name="Palmquist D."/>
            <person name="Petrescu A.S."/>
            <person name="Skalska U."/>
            <person name="Smailus D.E."/>
            <person name="Stott J.M."/>
            <person name="Schnerch A."/>
            <person name="Schein J.E."/>
            <person name="Jones S.J."/>
            <person name="Holt R.A."/>
            <person name="Baross A."/>
            <person name="Marra M.A."/>
            <person name="Clifton S."/>
            <person name="Makowski K.A."/>
            <person name="Bosak S."/>
            <person name="Malek J."/>
        </authorList>
    </citation>
    <scope>NUCLEOTIDE SEQUENCE [LARGE SCALE MRNA]</scope>
    <source>
        <tissue evidence="1">Brain</tissue>
    </source>
</reference>
<evidence type="ECO:0000313" key="2">
    <source>
        <dbReference type="MGI" id="MGI:2685685"/>
    </source>
</evidence>
<dbReference type="EMBL" id="BC147090">
    <property type="protein sequence ID" value="AAI47091.1"/>
    <property type="molecule type" value="mRNA"/>
</dbReference>
<organism evidence="1">
    <name type="scientific">Mus musculus</name>
    <name type="common">Mouse</name>
    <dbReference type="NCBI Taxonomy" id="10090"/>
    <lineage>
        <taxon>Eukaryota</taxon>
        <taxon>Metazoa</taxon>
        <taxon>Chordata</taxon>
        <taxon>Craniata</taxon>
        <taxon>Vertebrata</taxon>
        <taxon>Euteleostomi</taxon>
        <taxon>Mammalia</taxon>
        <taxon>Eutheria</taxon>
        <taxon>Euarchontoglires</taxon>
        <taxon>Glires</taxon>
        <taxon>Rodentia</taxon>
        <taxon>Myomorpha</taxon>
        <taxon>Muroidea</taxon>
        <taxon>Muridae</taxon>
        <taxon>Murinae</taxon>
        <taxon>Mus</taxon>
        <taxon>Mus</taxon>
    </lineage>
</organism>
<dbReference type="EMBL" id="BC147089">
    <property type="protein sequence ID" value="AAI47090.1"/>
    <property type="molecule type" value="mRNA"/>
</dbReference>
<dbReference type="MGI" id="MGI:2685685">
    <property type="gene designation" value="Gm839"/>
</dbReference>
<name>B2RV85_MOUSE</name>
<proteinExistence type="evidence at transcript level"/>
<dbReference type="OrthoDB" id="10370235at2759"/>
<dbReference type="AlphaFoldDB" id="B2RV85"/>
<gene>
    <name evidence="1 2" type="primary">Gm839</name>
</gene>
<sequence>MWETLSTVMMGDQNQNRFQTLDFDSLFSSEVNEGDTASETMQQNLWCPAMKFSEHTTSVPKIEPWTKKLPRYSHLVYDADVQMSDWTPEETDNWMRLTLAAAVVWSMRTCRFSRHGRNNTLLA</sequence>
<dbReference type="HOGENOM" id="CLU_2014500_0_0_1"/>
<evidence type="ECO:0000313" key="1">
    <source>
        <dbReference type="EMBL" id="AAI47090.1"/>
    </source>
</evidence>
<accession>B2RV85</accession>
<protein>
    <submittedName>
        <fullName evidence="1">Gene model 839, (NCBI)</fullName>
    </submittedName>
</protein>